<evidence type="ECO:0000313" key="5">
    <source>
        <dbReference type="Proteomes" id="UP000728185"/>
    </source>
</evidence>
<evidence type="ECO:0000256" key="3">
    <source>
        <dbReference type="PROSITE-ProRule" id="PRU00339"/>
    </source>
</evidence>
<protein>
    <submittedName>
        <fullName evidence="4">Calcineurin-binding protein cabin-1</fullName>
    </submittedName>
</protein>
<keyword evidence="5" id="KW-1185">Reference proteome</keyword>
<dbReference type="PANTHER" id="PTHR15502:SF7">
    <property type="entry name" value="CALCINEURIN-BINDING PROTEIN CABIN-1"/>
    <property type="match status" value="1"/>
</dbReference>
<evidence type="ECO:0000256" key="2">
    <source>
        <dbReference type="ARBA" id="ARBA00023242"/>
    </source>
</evidence>
<keyword evidence="3" id="KW-0802">TPR repeat</keyword>
<proteinExistence type="predicted"/>
<accession>A0A8E0RZW6</accession>
<dbReference type="InterPro" id="IPR019734">
    <property type="entry name" value="TPR_rpt"/>
</dbReference>
<dbReference type="PANTHER" id="PTHR15502">
    <property type="entry name" value="CALCINEURIN-BINDING PROTEIN CABIN 1-RELATED"/>
    <property type="match status" value="1"/>
</dbReference>
<keyword evidence="2" id="KW-0539">Nucleus</keyword>
<dbReference type="InterPro" id="IPR033053">
    <property type="entry name" value="Hir3/CABIN1"/>
</dbReference>
<feature type="repeat" description="TPR" evidence="3">
    <location>
        <begin position="126"/>
        <end position="159"/>
    </location>
</feature>
<evidence type="ECO:0000313" key="4">
    <source>
        <dbReference type="EMBL" id="KAA0197898.1"/>
    </source>
</evidence>
<dbReference type="AlphaFoldDB" id="A0A8E0RZW6"/>
<dbReference type="PROSITE" id="PS50005">
    <property type="entry name" value="TPR"/>
    <property type="match status" value="1"/>
</dbReference>
<reference evidence="4" key="1">
    <citation type="submission" date="2019-05" db="EMBL/GenBank/DDBJ databases">
        <title>Annotation for the trematode Fasciolopsis buski.</title>
        <authorList>
            <person name="Choi Y.-J."/>
        </authorList>
    </citation>
    <scope>NUCLEOTIDE SEQUENCE</scope>
    <source>
        <strain evidence="4">HT</strain>
        <tissue evidence="4">Whole worm</tissue>
    </source>
</reference>
<name>A0A8E0RZW6_9TREM</name>
<dbReference type="OrthoDB" id="77564at2759"/>
<dbReference type="Gene3D" id="1.25.40.10">
    <property type="entry name" value="Tetratricopeptide repeat domain"/>
    <property type="match status" value="1"/>
</dbReference>
<dbReference type="GO" id="GO:0031491">
    <property type="term" value="F:nucleosome binding"/>
    <property type="evidence" value="ECO:0007669"/>
    <property type="project" value="TreeGrafter"/>
</dbReference>
<dbReference type="SUPFAM" id="SSF48452">
    <property type="entry name" value="TPR-like"/>
    <property type="match status" value="1"/>
</dbReference>
<dbReference type="GO" id="GO:0005634">
    <property type="term" value="C:nucleus"/>
    <property type="evidence" value="ECO:0007669"/>
    <property type="project" value="UniProtKB-SubCell"/>
</dbReference>
<gene>
    <name evidence="4" type="ORF">FBUS_08190</name>
</gene>
<dbReference type="Proteomes" id="UP000728185">
    <property type="component" value="Unassembled WGS sequence"/>
</dbReference>
<dbReference type="SMART" id="SM00028">
    <property type="entry name" value="TPR"/>
    <property type="match status" value="1"/>
</dbReference>
<dbReference type="InterPro" id="IPR011990">
    <property type="entry name" value="TPR-like_helical_dom_sf"/>
</dbReference>
<feature type="non-terminal residue" evidence="4">
    <location>
        <position position="1"/>
    </location>
</feature>
<comment type="caution">
    <text evidence="4">The sequence shown here is derived from an EMBL/GenBank/DDBJ whole genome shotgun (WGS) entry which is preliminary data.</text>
</comment>
<dbReference type="EMBL" id="LUCM01002090">
    <property type="protein sequence ID" value="KAA0197898.1"/>
    <property type="molecule type" value="Genomic_DNA"/>
</dbReference>
<evidence type="ECO:0000256" key="1">
    <source>
        <dbReference type="ARBA" id="ARBA00004123"/>
    </source>
</evidence>
<organism evidence="4 5">
    <name type="scientific">Fasciolopsis buskii</name>
    <dbReference type="NCBI Taxonomy" id="27845"/>
    <lineage>
        <taxon>Eukaryota</taxon>
        <taxon>Metazoa</taxon>
        <taxon>Spiralia</taxon>
        <taxon>Lophotrochozoa</taxon>
        <taxon>Platyhelminthes</taxon>
        <taxon>Trematoda</taxon>
        <taxon>Digenea</taxon>
        <taxon>Plagiorchiida</taxon>
        <taxon>Echinostomata</taxon>
        <taxon>Echinostomatoidea</taxon>
        <taxon>Fasciolidae</taxon>
        <taxon>Fasciolopsis</taxon>
    </lineage>
</organism>
<dbReference type="GO" id="GO:0006325">
    <property type="term" value="P:chromatin organization"/>
    <property type="evidence" value="ECO:0007669"/>
    <property type="project" value="InterPro"/>
</dbReference>
<comment type="subcellular location">
    <subcellularLocation>
        <location evidence="1">Nucleus</location>
    </subcellularLocation>
</comment>
<sequence length="345" mass="39002">HLSEESRITDCSLLSTFEKIDCERHPDTSKSSLKTGDTSVAISSEVFPPVHAALSPNVLDLLRPSKKNTRECEEVRVIKLYRHALRLCSTENLSDEVSATPLLESIIGSFLLRAHDLPNQLKLVKFAACKLLGGVYMKSKQDKKAIKFLIKAIELDRNDLTLWLRLARVAIRSAKFTTATIVLEHILAEHPSHPIALPLALLVYLVTSDFEVCLELVNRALQLDASNERAIYCVQYILRFQPSLSPLIEDVLQSRPNILTGSISDETKQQLDEEFLALRARFREQLDTQAEMRKIVTVSFPERLASLTWTLLMDASVKMFDQLSEKSVRHFLRLTSSFLTHYSAG</sequence>